<dbReference type="Pfam" id="PF13585">
    <property type="entry name" value="CHU_C"/>
    <property type="match status" value="1"/>
</dbReference>
<name>A0AA37WEA2_9BACT</name>
<dbReference type="RefSeq" id="WP_235290903.1">
    <property type="nucleotide sequence ID" value="NZ_BSOH01000007.1"/>
</dbReference>
<proteinExistence type="predicted"/>
<gene>
    <name evidence="1" type="ORF">GCM10007940_15320</name>
</gene>
<dbReference type="AlphaFoldDB" id="A0AA37WEA2"/>
<sequence>MNNQTFKAKIKGVLLWTMFTLSCCVLNGQISLTYPLTSNLEESQGEHQDLKPLFNGDDESGYFDAFTVPTTTCPSNFDVNGYHFYDNAGLRFENDGFITCEYTVKFTFHIKEFSGPQGWVRVLSFDPDDDTGIYIKLTNQPTSGSLEFYPNGIVGDVDFFNGIDLYQLVITRTCAGLVDIYVNGEYFASYDDSSSPIYLVQPSYDVIDFFQDDTQVANEASPGWVKNIVISDFASDLAFVEEEWDEFCEVLQETDCNGVMGGTAVTDECGVCLELNDPDFNQSCVDCAGVPNGTAIIDDCGDCNTPDGPDFNQSCADCAGTPNGTAVIDECGVCLLPNDPNFNKSCDDCAGVMNGQSVIDECGICLLPNDPDFNQSCADCAGTPNGSAVIDECGECLLPSDPDFNQSCADCAGTPNGLAVIDECGVCLLPDDVNFNQSCLDCNGVINGTSVVDECGYCLEPGDPNFNKSCSTEFFFPSVFSPNQDGQNDYFEVFKSSDTPASIKVYKIFNLWGELIHESKNFEFGDTDRFWDGSWDGISLNSGVYVYYVEILFENETVKSYSGDVFIAN</sequence>
<reference evidence="1" key="1">
    <citation type="journal article" date="2014" name="Int. J. Syst. Evol. Microbiol.">
        <title>Complete genome sequence of Corynebacterium casei LMG S-19264T (=DSM 44701T), isolated from a smear-ripened cheese.</title>
        <authorList>
            <consortium name="US DOE Joint Genome Institute (JGI-PGF)"/>
            <person name="Walter F."/>
            <person name="Albersmeier A."/>
            <person name="Kalinowski J."/>
            <person name="Ruckert C."/>
        </authorList>
    </citation>
    <scope>NUCLEOTIDE SEQUENCE</scope>
    <source>
        <strain evidence="1">NBRC 108769</strain>
    </source>
</reference>
<evidence type="ECO:0000313" key="2">
    <source>
        <dbReference type="Proteomes" id="UP001156666"/>
    </source>
</evidence>
<dbReference type="NCBIfam" id="TIGR04131">
    <property type="entry name" value="Bac_Flav_CTERM"/>
    <property type="match status" value="1"/>
</dbReference>
<dbReference type="EMBL" id="BSOH01000007">
    <property type="protein sequence ID" value="GLR16917.1"/>
    <property type="molecule type" value="Genomic_DNA"/>
</dbReference>
<organism evidence="1 2">
    <name type="scientific">Portibacter lacus</name>
    <dbReference type="NCBI Taxonomy" id="1099794"/>
    <lineage>
        <taxon>Bacteria</taxon>
        <taxon>Pseudomonadati</taxon>
        <taxon>Bacteroidota</taxon>
        <taxon>Saprospiria</taxon>
        <taxon>Saprospirales</taxon>
        <taxon>Haliscomenobacteraceae</taxon>
        <taxon>Portibacter</taxon>
    </lineage>
</organism>
<dbReference type="Proteomes" id="UP001156666">
    <property type="component" value="Unassembled WGS sequence"/>
</dbReference>
<comment type="caution">
    <text evidence="1">The sequence shown here is derived from an EMBL/GenBank/DDBJ whole genome shotgun (WGS) entry which is preliminary data.</text>
</comment>
<evidence type="ECO:0008006" key="3">
    <source>
        <dbReference type="Google" id="ProtNLM"/>
    </source>
</evidence>
<keyword evidence="2" id="KW-1185">Reference proteome</keyword>
<protein>
    <recommendedName>
        <fullName evidence="3">Gliding motility-associated C-terminal domain-containing protein</fullName>
    </recommendedName>
</protein>
<reference evidence="1" key="2">
    <citation type="submission" date="2023-01" db="EMBL/GenBank/DDBJ databases">
        <title>Draft genome sequence of Portibacter lacus strain NBRC 108769.</title>
        <authorList>
            <person name="Sun Q."/>
            <person name="Mori K."/>
        </authorList>
    </citation>
    <scope>NUCLEOTIDE SEQUENCE</scope>
    <source>
        <strain evidence="1">NBRC 108769</strain>
    </source>
</reference>
<evidence type="ECO:0000313" key="1">
    <source>
        <dbReference type="EMBL" id="GLR16917.1"/>
    </source>
</evidence>
<dbReference type="InterPro" id="IPR026341">
    <property type="entry name" value="T9SS_type_B"/>
</dbReference>
<dbReference type="PROSITE" id="PS51257">
    <property type="entry name" value="PROKAR_LIPOPROTEIN"/>
    <property type="match status" value="1"/>
</dbReference>
<accession>A0AA37WEA2</accession>